<dbReference type="InterPro" id="IPR005162">
    <property type="entry name" value="Retrotrans_gag_dom"/>
</dbReference>
<feature type="domain" description="Retrotransposon gag" evidence="2">
    <location>
        <begin position="81"/>
        <end position="161"/>
    </location>
</feature>
<feature type="region of interest" description="Disordered" evidence="1">
    <location>
        <begin position="355"/>
        <end position="405"/>
    </location>
</feature>
<protein>
    <recommendedName>
        <fullName evidence="2">Retrotransposon gag domain-containing protein</fullName>
    </recommendedName>
</protein>
<dbReference type="PANTHER" id="PTHR33223:SF8">
    <property type="entry name" value="OS04G0172440 PROTEIN"/>
    <property type="match status" value="1"/>
</dbReference>
<evidence type="ECO:0000313" key="3">
    <source>
        <dbReference type="EMBL" id="OVA11879.1"/>
    </source>
</evidence>
<comment type="caution">
    <text evidence="3">The sequence shown here is derived from an EMBL/GenBank/DDBJ whole genome shotgun (WGS) entry which is preliminary data.</text>
</comment>
<dbReference type="Proteomes" id="UP000195402">
    <property type="component" value="Unassembled WGS sequence"/>
</dbReference>
<feature type="compositionally biased region" description="Low complexity" evidence="1">
    <location>
        <begin position="375"/>
        <end position="385"/>
    </location>
</feature>
<accession>A0A200QN70</accession>
<sequence length="629" mass="71261">MGKKKTDPINEDVLRRLQRLEGGSSLDISSWYKSPAEKLPQQFKFPEITKYDGNGSPKAHIMSYMCAMKNLNLSDDLMAHFFSQSLTGYALEWIIELDQSRYPTWAMLAEAFIRHFVYGTEGTVTRRQLESMRQEDDESFTDFIARWRLKVREMINRPSEEEQLKILRNSVKPNIRLMLSIGGHDEMDRFILAGTHLEDSMKNGTLASLLAPIQDAKSKKVGKEHVNQISFANKQQNMAQGIQSKQQVQKPYQVKIQANQQAQVQRPKRELSRINHPLSAMLPGLVEAGLITLLEPRPVRDPPPTWFNPNQHCDYHQGPGHLTDKCWNLRHVIQDLLEEGKIQIEGVQLPARPNINTNPLPVHQATGHQNVNYVGSGSDASSDPSESVRRRDTTNESPVQKSLQGQSIVYQVGEASQMAASLDESIAKSEKAKMGTFKPQLFTILKKAESPKKQLFTVVKKAVQTPLVFRLDDLRKPTMDVREFIVPKSQDHLWSDPLKEVGTLECQEVQHQTRAGTTFKPANLRADNPAAAVRVQIWPSAMGQSDQFDHGNRKIAYLMQTQRYFPGMGLGRNLHRLTEPLSISQRVLQDTFRLGYQPTEAEIARSNPESSRRANAARRGEQHISPGID</sequence>
<reference evidence="3 4" key="1">
    <citation type="journal article" date="2017" name="Mol. Plant">
        <title>The Genome of Medicinal Plant Macleaya cordata Provides New Insights into Benzylisoquinoline Alkaloids Metabolism.</title>
        <authorList>
            <person name="Liu X."/>
            <person name="Liu Y."/>
            <person name="Huang P."/>
            <person name="Ma Y."/>
            <person name="Qing Z."/>
            <person name="Tang Q."/>
            <person name="Cao H."/>
            <person name="Cheng P."/>
            <person name="Zheng Y."/>
            <person name="Yuan Z."/>
            <person name="Zhou Y."/>
            <person name="Liu J."/>
            <person name="Tang Z."/>
            <person name="Zhuo Y."/>
            <person name="Zhang Y."/>
            <person name="Yu L."/>
            <person name="Huang J."/>
            <person name="Yang P."/>
            <person name="Peng Q."/>
            <person name="Zhang J."/>
            <person name="Jiang W."/>
            <person name="Zhang Z."/>
            <person name="Lin K."/>
            <person name="Ro D.K."/>
            <person name="Chen X."/>
            <person name="Xiong X."/>
            <person name="Shang Y."/>
            <person name="Huang S."/>
            <person name="Zeng J."/>
        </authorList>
    </citation>
    <scope>NUCLEOTIDE SEQUENCE [LARGE SCALE GENOMIC DNA]</scope>
    <source>
        <strain evidence="4">cv. BLH2017</strain>
        <tissue evidence="3">Root</tissue>
    </source>
</reference>
<gene>
    <name evidence="3" type="ORF">BVC80_741g10</name>
</gene>
<dbReference type="OrthoDB" id="1750196at2759"/>
<proteinExistence type="predicted"/>
<evidence type="ECO:0000259" key="2">
    <source>
        <dbReference type="Pfam" id="PF03732"/>
    </source>
</evidence>
<name>A0A200QN70_MACCD</name>
<dbReference type="EMBL" id="MVGT01001495">
    <property type="protein sequence ID" value="OVA11879.1"/>
    <property type="molecule type" value="Genomic_DNA"/>
</dbReference>
<feature type="region of interest" description="Disordered" evidence="1">
    <location>
        <begin position="599"/>
        <end position="629"/>
    </location>
</feature>
<dbReference type="Pfam" id="PF03732">
    <property type="entry name" value="Retrotrans_gag"/>
    <property type="match status" value="1"/>
</dbReference>
<dbReference type="PANTHER" id="PTHR33223">
    <property type="entry name" value="CCHC-TYPE DOMAIN-CONTAINING PROTEIN"/>
    <property type="match status" value="1"/>
</dbReference>
<evidence type="ECO:0000313" key="4">
    <source>
        <dbReference type="Proteomes" id="UP000195402"/>
    </source>
</evidence>
<dbReference type="InParanoid" id="A0A200QN70"/>
<feature type="compositionally biased region" description="Polar residues" evidence="1">
    <location>
        <begin position="395"/>
        <end position="405"/>
    </location>
</feature>
<evidence type="ECO:0000256" key="1">
    <source>
        <dbReference type="SAM" id="MobiDB-lite"/>
    </source>
</evidence>
<organism evidence="3 4">
    <name type="scientific">Macleaya cordata</name>
    <name type="common">Five-seeded plume-poppy</name>
    <name type="synonym">Bocconia cordata</name>
    <dbReference type="NCBI Taxonomy" id="56857"/>
    <lineage>
        <taxon>Eukaryota</taxon>
        <taxon>Viridiplantae</taxon>
        <taxon>Streptophyta</taxon>
        <taxon>Embryophyta</taxon>
        <taxon>Tracheophyta</taxon>
        <taxon>Spermatophyta</taxon>
        <taxon>Magnoliopsida</taxon>
        <taxon>Ranunculales</taxon>
        <taxon>Papaveraceae</taxon>
        <taxon>Papaveroideae</taxon>
        <taxon>Macleaya</taxon>
    </lineage>
</organism>
<keyword evidence="4" id="KW-1185">Reference proteome</keyword>
<dbReference type="AlphaFoldDB" id="A0A200QN70"/>